<evidence type="ECO:0000313" key="2">
    <source>
        <dbReference type="Proteomes" id="UP000284057"/>
    </source>
</evidence>
<feature type="non-terminal residue" evidence="1">
    <location>
        <position position="383"/>
    </location>
</feature>
<proteinExistence type="predicted"/>
<comment type="caution">
    <text evidence="1">The sequence shown here is derived from an EMBL/GenBank/DDBJ whole genome shotgun (WGS) entry which is preliminary data.</text>
</comment>
<dbReference type="AlphaFoldDB" id="A0A418KKW8"/>
<dbReference type="EMBL" id="QUAL01000224">
    <property type="protein sequence ID" value="RIQ16905.1"/>
    <property type="molecule type" value="Genomic_DNA"/>
</dbReference>
<dbReference type="NCBIfam" id="TIGR03057">
    <property type="entry name" value="xxxLxxG_by_4"/>
    <property type="match status" value="3"/>
</dbReference>
<name>A0A418KKW8_9ACTN</name>
<sequence>MPGAGQLADGGAELAAGLQGRLAPGASQLADGATDAAAGAGRLAEGLETAGDRAPELIGGLEQVGSGLDRVDAGLTRLYDGIGGLPEQAQPLVDGIDRLRAGIGDVDEDGTLLGGLEQIRVGLEERAVPALRQMADGVYNESASEPGAYQRLGCAVVVLQDIADRKTSGFGPPCYTPEQAILLNTGRPALGYDVDVITDQVLAGLRDQLADGRSGLANPDDPMDDTTLYGGLNTLEAALTSGDGVLAGLLRLQCGLSNRAADVCDRDEPGLLQGLNLLDEGVGQLVSGVVGSVQGGIGEPDDTPADETLRGGVNGLSDGVDQIIAGGNSLIAGLMQLTDGAHQLHDGNLRLSDGAGQLAAGAAEAADGAGRIADGAGQLEDGA</sequence>
<dbReference type="InterPro" id="IPR023908">
    <property type="entry name" value="xxxLxxG_rpt"/>
</dbReference>
<organism evidence="1 2">
    <name type="scientific">Jiangella rhizosphaerae</name>
    <dbReference type="NCBI Taxonomy" id="2293569"/>
    <lineage>
        <taxon>Bacteria</taxon>
        <taxon>Bacillati</taxon>
        <taxon>Actinomycetota</taxon>
        <taxon>Actinomycetes</taxon>
        <taxon>Jiangellales</taxon>
        <taxon>Jiangellaceae</taxon>
        <taxon>Jiangella</taxon>
    </lineage>
</organism>
<reference evidence="1 2" key="1">
    <citation type="submission" date="2018-09" db="EMBL/GenBank/DDBJ databases">
        <title>Isolation, diversity and antifungal activity of actinobacteria from wheat.</title>
        <authorList>
            <person name="Han C."/>
        </authorList>
    </citation>
    <scope>NUCLEOTIDE SEQUENCE [LARGE SCALE GENOMIC DNA]</scope>
    <source>
        <strain evidence="1 2">NEAU-YY265</strain>
    </source>
</reference>
<evidence type="ECO:0000313" key="1">
    <source>
        <dbReference type="EMBL" id="RIQ16905.1"/>
    </source>
</evidence>
<keyword evidence="2" id="KW-1185">Reference proteome</keyword>
<gene>
    <name evidence="1" type="ORF">DY240_22585</name>
</gene>
<accession>A0A418KKW8</accession>
<dbReference type="Proteomes" id="UP000284057">
    <property type="component" value="Unassembled WGS sequence"/>
</dbReference>
<protein>
    <submittedName>
        <fullName evidence="1">Uncharacterized protein</fullName>
    </submittedName>
</protein>